<feature type="domain" description="EF-hand" evidence="3">
    <location>
        <begin position="64"/>
        <end position="99"/>
    </location>
</feature>
<evidence type="ECO:0000313" key="4">
    <source>
        <dbReference type="EMBL" id="KAH3825754.1"/>
    </source>
</evidence>
<accession>A0A9D4JWN9</accession>
<dbReference type="EMBL" id="JAIWYP010000005">
    <property type="protein sequence ID" value="KAH3825754.1"/>
    <property type="molecule type" value="Genomic_DNA"/>
</dbReference>
<dbReference type="PROSITE" id="PS00018">
    <property type="entry name" value="EF_HAND_1"/>
    <property type="match status" value="1"/>
</dbReference>
<proteinExistence type="predicted"/>
<dbReference type="PROSITE" id="PS50222">
    <property type="entry name" value="EF_HAND_2"/>
    <property type="match status" value="1"/>
</dbReference>
<evidence type="ECO:0000313" key="5">
    <source>
        <dbReference type="Proteomes" id="UP000828390"/>
    </source>
</evidence>
<evidence type="ECO:0000256" key="1">
    <source>
        <dbReference type="ARBA" id="ARBA00022837"/>
    </source>
</evidence>
<evidence type="ECO:0000256" key="2">
    <source>
        <dbReference type="SAM" id="SignalP"/>
    </source>
</evidence>
<keyword evidence="2" id="KW-0732">Signal</keyword>
<dbReference type="SMART" id="SM00054">
    <property type="entry name" value="EFh"/>
    <property type="match status" value="2"/>
</dbReference>
<sequence length="154" mass="18204">MEALALFWTLLLVLSTVCPVLHTDAEETRTYQQVGHGYGESLIGDDLSARTVFNMSDFDQNSLLTEDEFKRVFRNFDNNSDNHVTTREFLDHWQHKDLGTLDKGLQLFMNLDVNKDWVIDMDRDMMYIFLWFDVNRDSQVTESEFVTIWIKMYS</sequence>
<dbReference type="InterPro" id="IPR011992">
    <property type="entry name" value="EF-hand-dom_pair"/>
</dbReference>
<keyword evidence="5" id="KW-1185">Reference proteome</keyword>
<dbReference type="GO" id="GO:0005509">
    <property type="term" value="F:calcium ion binding"/>
    <property type="evidence" value="ECO:0007669"/>
    <property type="project" value="InterPro"/>
</dbReference>
<keyword evidence="1" id="KW-0106">Calcium</keyword>
<dbReference type="SUPFAM" id="SSF47473">
    <property type="entry name" value="EF-hand"/>
    <property type="match status" value="1"/>
</dbReference>
<dbReference type="AlphaFoldDB" id="A0A9D4JWN9"/>
<protein>
    <recommendedName>
        <fullName evidence="3">EF-hand domain-containing protein</fullName>
    </recommendedName>
</protein>
<reference evidence="4" key="1">
    <citation type="journal article" date="2019" name="bioRxiv">
        <title>The Genome of the Zebra Mussel, Dreissena polymorpha: A Resource for Invasive Species Research.</title>
        <authorList>
            <person name="McCartney M.A."/>
            <person name="Auch B."/>
            <person name="Kono T."/>
            <person name="Mallez S."/>
            <person name="Zhang Y."/>
            <person name="Obille A."/>
            <person name="Becker A."/>
            <person name="Abrahante J.E."/>
            <person name="Garbe J."/>
            <person name="Badalamenti J.P."/>
            <person name="Herman A."/>
            <person name="Mangelson H."/>
            <person name="Liachko I."/>
            <person name="Sullivan S."/>
            <person name="Sone E.D."/>
            <person name="Koren S."/>
            <person name="Silverstein K.A.T."/>
            <person name="Beckman K.B."/>
            <person name="Gohl D.M."/>
        </authorList>
    </citation>
    <scope>NUCLEOTIDE SEQUENCE</scope>
    <source>
        <strain evidence="4">Duluth1</strain>
        <tissue evidence="4">Whole animal</tissue>
    </source>
</reference>
<comment type="caution">
    <text evidence="4">The sequence shown here is derived from an EMBL/GenBank/DDBJ whole genome shotgun (WGS) entry which is preliminary data.</text>
</comment>
<feature type="chain" id="PRO_5038417559" description="EF-hand domain-containing protein" evidence="2">
    <location>
        <begin position="26"/>
        <end position="154"/>
    </location>
</feature>
<name>A0A9D4JWN9_DREPO</name>
<dbReference type="InterPro" id="IPR002048">
    <property type="entry name" value="EF_hand_dom"/>
</dbReference>
<dbReference type="OrthoDB" id="6041256at2759"/>
<dbReference type="Gene3D" id="1.10.238.10">
    <property type="entry name" value="EF-hand"/>
    <property type="match status" value="1"/>
</dbReference>
<organism evidence="4 5">
    <name type="scientific">Dreissena polymorpha</name>
    <name type="common">Zebra mussel</name>
    <name type="synonym">Mytilus polymorpha</name>
    <dbReference type="NCBI Taxonomy" id="45954"/>
    <lineage>
        <taxon>Eukaryota</taxon>
        <taxon>Metazoa</taxon>
        <taxon>Spiralia</taxon>
        <taxon>Lophotrochozoa</taxon>
        <taxon>Mollusca</taxon>
        <taxon>Bivalvia</taxon>
        <taxon>Autobranchia</taxon>
        <taxon>Heteroconchia</taxon>
        <taxon>Euheterodonta</taxon>
        <taxon>Imparidentia</taxon>
        <taxon>Neoheterodontei</taxon>
        <taxon>Myida</taxon>
        <taxon>Dreissenoidea</taxon>
        <taxon>Dreissenidae</taxon>
        <taxon>Dreissena</taxon>
    </lineage>
</organism>
<gene>
    <name evidence="4" type="ORF">DPMN_127635</name>
</gene>
<evidence type="ECO:0000259" key="3">
    <source>
        <dbReference type="PROSITE" id="PS50222"/>
    </source>
</evidence>
<dbReference type="InterPro" id="IPR018247">
    <property type="entry name" value="EF_Hand_1_Ca_BS"/>
</dbReference>
<feature type="signal peptide" evidence="2">
    <location>
        <begin position="1"/>
        <end position="25"/>
    </location>
</feature>
<reference evidence="4" key="2">
    <citation type="submission" date="2020-11" db="EMBL/GenBank/DDBJ databases">
        <authorList>
            <person name="McCartney M.A."/>
            <person name="Auch B."/>
            <person name="Kono T."/>
            <person name="Mallez S."/>
            <person name="Becker A."/>
            <person name="Gohl D.M."/>
            <person name="Silverstein K.A.T."/>
            <person name="Koren S."/>
            <person name="Bechman K.B."/>
            <person name="Herman A."/>
            <person name="Abrahante J.E."/>
            <person name="Garbe J."/>
        </authorList>
    </citation>
    <scope>NUCLEOTIDE SEQUENCE</scope>
    <source>
        <strain evidence="4">Duluth1</strain>
        <tissue evidence="4">Whole animal</tissue>
    </source>
</reference>
<dbReference type="Proteomes" id="UP000828390">
    <property type="component" value="Unassembled WGS sequence"/>
</dbReference>